<comment type="caution">
    <text evidence="2">The sequence shown here is derived from an EMBL/GenBank/DDBJ whole genome shotgun (WGS) entry which is preliminary data.</text>
</comment>
<organism evidence="2 3">
    <name type="scientific">Dreissena polymorpha</name>
    <name type="common">Zebra mussel</name>
    <name type="synonym">Mytilus polymorpha</name>
    <dbReference type="NCBI Taxonomy" id="45954"/>
    <lineage>
        <taxon>Eukaryota</taxon>
        <taxon>Metazoa</taxon>
        <taxon>Spiralia</taxon>
        <taxon>Lophotrochozoa</taxon>
        <taxon>Mollusca</taxon>
        <taxon>Bivalvia</taxon>
        <taxon>Autobranchia</taxon>
        <taxon>Heteroconchia</taxon>
        <taxon>Euheterodonta</taxon>
        <taxon>Imparidentia</taxon>
        <taxon>Neoheterodontei</taxon>
        <taxon>Myida</taxon>
        <taxon>Dreissenoidea</taxon>
        <taxon>Dreissenidae</taxon>
        <taxon>Dreissena</taxon>
    </lineage>
</organism>
<dbReference type="AlphaFoldDB" id="A0A9D4BDE7"/>
<feature type="region of interest" description="Disordered" evidence="1">
    <location>
        <begin position="1"/>
        <end position="39"/>
    </location>
</feature>
<dbReference type="Proteomes" id="UP000828390">
    <property type="component" value="Unassembled WGS sequence"/>
</dbReference>
<dbReference type="EMBL" id="JAIWYP010000093">
    <property type="protein sequence ID" value="KAH3689814.1"/>
    <property type="molecule type" value="Genomic_DNA"/>
</dbReference>
<name>A0A9D4BDE7_DREPO</name>
<evidence type="ECO:0000313" key="3">
    <source>
        <dbReference type="Proteomes" id="UP000828390"/>
    </source>
</evidence>
<evidence type="ECO:0000313" key="2">
    <source>
        <dbReference type="EMBL" id="KAH3689814.1"/>
    </source>
</evidence>
<gene>
    <name evidence="2" type="ORF">DPMN_194734</name>
</gene>
<reference evidence="2" key="2">
    <citation type="submission" date="2020-11" db="EMBL/GenBank/DDBJ databases">
        <authorList>
            <person name="McCartney M.A."/>
            <person name="Auch B."/>
            <person name="Kono T."/>
            <person name="Mallez S."/>
            <person name="Becker A."/>
            <person name="Gohl D.M."/>
            <person name="Silverstein K.A.T."/>
            <person name="Koren S."/>
            <person name="Bechman K.B."/>
            <person name="Herman A."/>
            <person name="Abrahante J.E."/>
            <person name="Garbe J."/>
        </authorList>
    </citation>
    <scope>NUCLEOTIDE SEQUENCE</scope>
    <source>
        <strain evidence="2">Duluth1</strain>
        <tissue evidence="2">Whole animal</tissue>
    </source>
</reference>
<sequence length="131" mass="14743">MGRQNNRKPKTQCRRVGWQAGTTQKGGKKGRNANRTEGMQIRQTDEYTGISGTQKSKLFLQVDMKAACYSRQAARFCSHAIIDKRRHVRQLRQAGIYRQKHAAKEGIKADKQASISARTAGWIGEIGKQVL</sequence>
<protein>
    <submittedName>
        <fullName evidence="2">Uncharacterized protein</fullName>
    </submittedName>
</protein>
<feature type="compositionally biased region" description="Basic residues" evidence="1">
    <location>
        <begin position="1"/>
        <end position="13"/>
    </location>
</feature>
<reference evidence="2" key="1">
    <citation type="journal article" date="2019" name="bioRxiv">
        <title>The Genome of the Zebra Mussel, Dreissena polymorpha: A Resource for Invasive Species Research.</title>
        <authorList>
            <person name="McCartney M.A."/>
            <person name="Auch B."/>
            <person name="Kono T."/>
            <person name="Mallez S."/>
            <person name="Zhang Y."/>
            <person name="Obille A."/>
            <person name="Becker A."/>
            <person name="Abrahante J.E."/>
            <person name="Garbe J."/>
            <person name="Badalamenti J.P."/>
            <person name="Herman A."/>
            <person name="Mangelson H."/>
            <person name="Liachko I."/>
            <person name="Sullivan S."/>
            <person name="Sone E.D."/>
            <person name="Koren S."/>
            <person name="Silverstein K.A.T."/>
            <person name="Beckman K.B."/>
            <person name="Gohl D.M."/>
        </authorList>
    </citation>
    <scope>NUCLEOTIDE SEQUENCE</scope>
    <source>
        <strain evidence="2">Duluth1</strain>
        <tissue evidence="2">Whole animal</tissue>
    </source>
</reference>
<keyword evidence="3" id="KW-1185">Reference proteome</keyword>
<feature type="non-terminal residue" evidence="2">
    <location>
        <position position="1"/>
    </location>
</feature>
<proteinExistence type="predicted"/>
<evidence type="ECO:0000256" key="1">
    <source>
        <dbReference type="SAM" id="MobiDB-lite"/>
    </source>
</evidence>
<accession>A0A9D4BDE7</accession>